<evidence type="ECO:0000313" key="4">
    <source>
        <dbReference type="EnsemblPlants" id="Zm00001eb387900_P001"/>
    </source>
</evidence>
<evidence type="ECO:0000256" key="1">
    <source>
        <dbReference type="ARBA" id="ARBA00010240"/>
    </source>
</evidence>
<dbReference type="PANTHER" id="PTHR32241">
    <property type="entry name" value="PATATIN-LIKE PROTEIN 6"/>
    <property type="match status" value="1"/>
</dbReference>
<dbReference type="AlphaFoldDB" id="A0A804R5L8"/>
<comment type="similarity">
    <text evidence="1">Belongs to the patatin family.</text>
</comment>
<dbReference type="GO" id="GO:0016787">
    <property type="term" value="F:hydrolase activity"/>
    <property type="evidence" value="ECO:0007669"/>
    <property type="project" value="UniProtKB-KW"/>
</dbReference>
<reference evidence="4" key="3">
    <citation type="submission" date="2021-05" db="UniProtKB">
        <authorList>
            <consortium name="EnsemblPlants"/>
        </authorList>
    </citation>
    <scope>IDENTIFICATION</scope>
    <source>
        <strain evidence="4">cv. B73</strain>
    </source>
</reference>
<name>A0A804R5L8_MAIZE</name>
<dbReference type="PANTHER" id="PTHR32241:SF4">
    <property type="entry name" value="OS12G0611300 PROTEIN"/>
    <property type="match status" value="1"/>
</dbReference>
<keyword evidence="3" id="KW-0442">Lipid degradation</keyword>
<proteinExistence type="inferred from homology"/>
<dbReference type="Proteomes" id="UP000007305">
    <property type="component" value="Chromosome 9"/>
</dbReference>
<evidence type="ECO:0000256" key="2">
    <source>
        <dbReference type="ARBA" id="ARBA00022801"/>
    </source>
</evidence>
<dbReference type="InParanoid" id="A0A804R5L8"/>
<reference evidence="5" key="1">
    <citation type="journal article" date="2009" name="Science">
        <title>The B73 maize genome: complexity, diversity, and dynamics.</title>
        <authorList>
            <person name="Schnable P.S."/>
            <person name="Ware D."/>
            <person name="Fulton R.S."/>
            <person name="Stein J.C."/>
            <person name="Wei F."/>
            <person name="Pasternak S."/>
            <person name="Liang C."/>
            <person name="Zhang J."/>
            <person name="Fulton L."/>
            <person name="Graves T.A."/>
            <person name="Minx P."/>
            <person name="Reily A.D."/>
            <person name="Courtney L."/>
            <person name="Kruchowski S.S."/>
            <person name="Tomlinson C."/>
            <person name="Strong C."/>
            <person name="Delehaunty K."/>
            <person name="Fronick C."/>
            <person name="Courtney B."/>
            <person name="Rock S.M."/>
            <person name="Belter E."/>
            <person name="Du F."/>
            <person name="Kim K."/>
            <person name="Abbott R.M."/>
            <person name="Cotton M."/>
            <person name="Levy A."/>
            <person name="Marchetto P."/>
            <person name="Ochoa K."/>
            <person name="Jackson S.M."/>
            <person name="Gillam B."/>
            <person name="Chen W."/>
            <person name="Yan L."/>
            <person name="Higginbotham J."/>
            <person name="Cardenas M."/>
            <person name="Waligorski J."/>
            <person name="Applebaum E."/>
            <person name="Phelps L."/>
            <person name="Falcone J."/>
            <person name="Kanchi K."/>
            <person name="Thane T."/>
            <person name="Scimone A."/>
            <person name="Thane N."/>
            <person name="Henke J."/>
            <person name="Wang T."/>
            <person name="Ruppert J."/>
            <person name="Shah N."/>
            <person name="Rotter K."/>
            <person name="Hodges J."/>
            <person name="Ingenthron E."/>
            <person name="Cordes M."/>
            <person name="Kohlberg S."/>
            <person name="Sgro J."/>
            <person name="Delgado B."/>
            <person name="Mead K."/>
            <person name="Chinwalla A."/>
            <person name="Leonard S."/>
            <person name="Crouse K."/>
            <person name="Collura K."/>
            <person name="Kudrna D."/>
            <person name="Currie J."/>
            <person name="He R."/>
            <person name="Angelova A."/>
            <person name="Rajasekar S."/>
            <person name="Mueller T."/>
            <person name="Lomeli R."/>
            <person name="Scara G."/>
            <person name="Ko A."/>
            <person name="Delaney K."/>
            <person name="Wissotski M."/>
            <person name="Lopez G."/>
            <person name="Campos D."/>
            <person name="Braidotti M."/>
            <person name="Ashley E."/>
            <person name="Golser W."/>
            <person name="Kim H."/>
            <person name="Lee S."/>
            <person name="Lin J."/>
            <person name="Dujmic Z."/>
            <person name="Kim W."/>
            <person name="Talag J."/>
            <person name="Zuccolo A."/>
            <person name="Fan C."/>
            <person name="Sebastian A."/>
            <person name="Kramer M."/>
            <person name="Spiegel L."/>
            <person name="Nascimento L."/>
            <person name="Zutavern T."/>
            <person name="Miller B."/>
            <person name="Ambroise C."/>
            <person name="Muller S."/>
            <person name="Spooner W."/>
            <person name="Narechania A."/>
            <person name="Ren L."/>
            <person name="Wei S."/>
            <person name="Kumari S."/>
            <person name="Faga B."/>
            <person name="Levy M.J."/>
            <person name="McMahan L."/>
            <person name="Van Buren P."/>
            <person name="Vaughn M.W."/>
            <person name="Ying K."/>
            <person name="Yeh C.-T."/>
            <person name="Emrich S.J."/>
            <person name="Jia Y."/>
            <person name="Kalyanaraman A."/>
            <person name="Hsia A.-P."/>
            <person name="Barbazuk W.B."/>
            <person name="Baucom R.S."/>
            <person name="Brutnell T.P."/>
            <person name="Carpita N.C."/>
            <person name="Chaparro C."/>
            <person name="Chia J.-M."/>
            <person name="Deragon J.-M."/>
            <person name="Estill J.C."/>
            <person name="Fu Y."/>
            <person name="Jeddeloh J.A."/>
            <person name="Han Y."/>
            <person name="Lee H."/>
            <person name="Li P."/>
            <person name="Lisch D.R."/>
            <person name="Liu S."/>
            <person name="Liu Z."/>
            <person name="Nagel D.H."/>
            <person name="McCann M.C."/>
            <person name="SanMiguel P."/>
            <person name="Myers A.M."/>
            <person name="Nettleton D."/>
            <person name="Nguyen J."/>
            <person name="Penning B.W."/>
            <person name="Ponnala L."/>
            <person name="Schneider K.L."/>
            <person name="Schwartz D.C."/>
            <person name="Sharma A."/>
            <person name="Soderlund C."/>
            <person name="Springer N.M."/>
            <person name="Sun Q."/>
            <person name="Wang H."/>
            <person name="Waterman M."/>
            <person name="Westerman R."/>
            <person name="Wolfgruber T.K."/>
            <person name="Yang L."/>
            <person name="Yu Y."/>
            <person name="Zhang L."/>
            <person name="Zhou S."/>
            <person name="Zhu Q."/>
            <person name="Bennetzen J.L."/>
            <person name="Dawe R.K."/>
            <person name="Jiang J."/>
            <person name="Jiang N."/>
            <person name="Presting G.G."/>
            <person name="Wessler S.R."/>
            <person name="Aluru S."/>
            <person name="Martienssen R.A."/>
            <person name="Clifton S.W."/>
            <person name="McCombie W.R."/>
            <person name="Wing R.A."/>
            <person name="Wilson R.K."/>
        </authorList>
    </citation>
    <scope>NUCLEOTIDE SEQUENCE [LARGE SCALE GENOMIC DNA]</scope>
    <source>
        <strain evidence="5">cv. B73</strain>
    </source>
</reference>
<reference evidence="4" key="2">
    <citation type="submission" date="2019-07" db="EMBL/GenBank/DDBJ databases">
        <authorList>
            <person name="Seetharam A."/>
            <person name="Woodhouse M."/>
            <person name="Cannon E."/>
        </authorList>
    </citation>
    <scope>NUCLEOTIDE SEQUENCE [LARGE SCALE GENOMIC DNA]</scope>
    <source>
        <strain evidence="4">cv. B73</strain>
    </source>
</reference>
<dbReference type="EnsemblPlants" id="Zm00001eb387900_T001">
    <property type="protein sequence ID" value="Zm00001eb387900_P001"/>
    <property type="gene ID" value="Zm00001eb387900"/>
</dbReference>
<organism evidence="4 5">
    <name type="scientific">Zea mays</name>
    <name type="common">Maize</name>
    <dbReference type="NCBI Taxonomy" id="4577"/>
    <lineage>
        <taxon>Eukaryota</taxon>
        <taxon>Viridiplantae</taxon>
        <taxon>Streptophyta</taxon>
        <taxon>Embryophyta</taxon>
        <taxon>Tracheophyta</taxon>
        <taxon>Spermatophyta</taxon>
        <taxon>Magnoliopsida</taxon>
        <taxon>Liliopsida</taxon>
        <taxon>Poales</taxon>
        <taxon>Poaceae</taxon>
        <taxon>PACMAD clade</taxon>
        <taxon>Panicoideae</taxon>
        <taxon>Andropogonodae</taxon>
        <taxon>Andropogoneae</taxon>
        <taxon>Tripsacinae</taxon>
        <taxon>Zea</taxon>
    </lineage>
</organism>
<dbReference type="Gramene" id="Zm00001eb387900_T001">
    <property type="protein sequence ID" value="Zm00001eb387900_P001"/>
    <property type="gene ID" value="Zm00001eb387900"/>
</dbReference>
<keyword evidence="2" id="KW-0378">Hydrolase</keyword>
<keyword evidence="3" id="KW-0443">Lipid metabolism</keyword>
<evidence type="ECO:0000313" key="5">
    <source>
        <dbReference type="Proteomes" id="UP000007305"/>
    </source>
</evidence>
<evidence type="ECO:0000256" key="3">
    <source>
        <dbReference type="ARBA" id="ARBA00022963"/>
    </source>
</evidence>
<accession>A0A804R5L8</accession>
<dbReference type="GO" id="GO:0016042">
    <property type="term" value="P:lipid catabolic process"/>
    <property type="evidence" value="ECO:0007669"/>
    <property type="project" value="UniProtKB-KW"/>
</dbReference>
<protein>
    <submittedName>
        <fullName evidence="4">Uncharacterized protein</fullName>
    </submittedName>
</protein>
<sequence>MASPPPDVDLGKLSYEIFSLLESKFLFGGGSVPGTPARAAAPGPGEDRGRVRVLAIDGRGPGPGDALLAAAALARLEAALRVAADGSRGGLIGRLFGWGSLH</sequence>
<keyword evidence="5" id="KW-1185">Reference proteome</keyword>